<name>A0AA46Q6Q2_BIFLL</name>
<protein>
    <submittedName>
        <fullName evidence="1">Uncharacterized protein</fullName>
    </submittedName>
</protein>
<organism evidence="1 2">
    <name type="scientific">Bifidobacterium longum subsp. longum</name>
    <dbReference type="NCBI Taxonomy" id="1679"/>
    <lineage>
        <taxon>Bacteria</taxon>
        <taxon>Bacillati</taxon>
        <taxon>Actinomycetota</taxon>
        <taxon>Actinomycetes</taxon>
        <taxon>Bifidobacteriales</taxon>
        <taxon>Bifidobacteriaceae</taxon>
        <taxon>Bifidobacterium</taxon>
    </lineage>
</organism>
<dbReference type="EMBL" id="SZNG01000001">
    <property type="protein sequence ID" value="TPH37736.1"/>
    <property type="molecule type" value="Genomic_DNA"/>
</dbReference>
<dbReference type="AlphaFoldDB" id="A0AA46Q6Q2"/>
<evidence type="ECO:0000313" key="2">
    <source>
        <dbReference type="Proteomes" id="UP000315512"/>
    </source>
</evidence>
<gene>
    <name evidence="1" type="ORF">FCO76_01315</name>
</gene>
<sequence length="166" mass="18452">MCIIATHFNGLPVRSSRICKSGGRRMSERVLWLRLCVTGPTPECGEIVGLRIVDRQAHRMVFDAFFHPVREDGWKSVPAGGVNVNLANRLPLNIYVDGIEWILSGATLLRGEHVERDIRFLRAAGVRIEDQVVERSVTAEHHKRLASGIAVPTRTGNRACRPIPVG</sequence>
<comment type="caution">
    <text evidence="1">The sequence shown here is derived from an EMBL/GenBank/DDBJ whole genome shotgun (WGS) entry which is preliminary data.</text>
</comment>
<evidence type="ECO:0000313" key="1">
    <source>
        <dbReference type="EMBL" id="TPH37736.1"/>
    </source>
</evidence>
<reference evidence="1" key="2">
    <citation type="submission" date="2019-04" db="EMBL/GenBank/DDBJ databases">
        <authorList>
            <person name="Kok C.R."/>
            <person name="Hutkins R."/>
        </authorList>
    </citation>
    <scope>NUCLEOTIDE SEQUENCE</scope>
    <source>
        <strain evidence="1">CR15</strain>
    </source>
</reference>
<proteinExistence type="predicted"/>
<accession>A0AA46Q6Q2</accession>
<reference evidence="1" key="1">
    <citation type="journal article" date="2019" name="Appl. Environ. Microbiol.">
        <title>An in vitro enrichment strategy for formulating synergistic synbiotics.</title>
        <authorList>
            <person name="Kok C.R."/>
            <person name="Quintero D.F.G."/>
            <person name="Niyirora C."/>
            <person name="Rose D."/>
            <person name="Li A."/>
            <person name="Hutkins R."/>
        </authorList>
    </citation>
    <scope>NUCLEOTIDE SEQUENCE</scope>
    <source>
        <strain evidence="1">CR15</strain>
    </source>
</reference>
<dbReference type="Proteomes" id="UP000315512">
    <property type="component" value="Unassembled WGS sequence"/>
</dbReference>